<evidence type="ECO:0000313" key="2">
    <source>
        <dbReference type="Proteomes" id="UP001220207"/>
    </source>
</evidence>
<dbReference type="Gene3D" id="3.40.50.1820">
    <property type="entry name" value="alpha/beta hydrolase"/>
    <property type="match status" value="1"/>
</dbReference>
<evidence type="ECO:0000313" key="1">
    <source>
        <dbReference type="EMBL" id="MDC3739074.1"/>
    </source>
</evidence>
<sequence length="482" mass="53860">MEQPKRTLHELKIALAILRMNAIAGSSRHRVISSSALFFCWRKSPPDTLIEVLRARITGRYAQDTFEVLLKRVEDIILQRRAVDVEAFLSARVPSGANISSAIRNTDYKKALGDAVDIPKELHPPLEGGMPSSGSPDGESFDYSSGISYNRAPVKQIYTTYPIFYGTDRLQEPGRTLKFGGFRSEGTIAYGVAEVSIPHIHREGKLERPWLRPTQKKGNPNKHIVVHSNELMALDAWFTRARDYLSHQGIGQDPSKKEGLLFIHGYNVGFNAALWRAAQLCHDLKFPGLMLCFSWASLGTPGGYPADEATVDWSAGNLRQYLTHVTEQLGLSALHIVAHSMGNRALLSVLENWKHKHGSTPIHQIILAAPDVDTSRFKQFGQVFNTFEQVTLYASRNDRAIAASRFVHSYPRAGDANPPLVMSCLATVDVSAAGKDMFGLGHSYITNVSKVFRDLFYVVRHRHKPDQRAGINKRDEGYWELI</sequence>
<dbReference type="Proteomes" id="UP001220207">
    <property type="component" value="Unassembled WGS sequence"/>
</dbReference>
<dbReference type="RefSeq" id="WP_272235565.1">
    <property type="nucleotide sequence ID" value="NZ_JAGSOW010000021.1"/>
</dbReference>
<comment type="caution">
    <text evidence="1">The sequence shown here is derived from an EMBL/GenBank/DDBJ whole genome shotgun (WGS) entry which is preliminary data.</text>
</comment>
<dbReference type="Pfam" id="PF05990">
    <property type="entry name" value="DUF900"/>
    <property type="match status" value="1"/>
</dbReference>
<dbReference type="AlphaFoldDB" id="A0AB35JYS4"/>
<proteinExistence type="predicted"/>
<protein>
    <submittedName>
        <fullName evidence="1">Alpha/beta hydrolase</fullName>
    </submittedName>
</protein>
<dbReference type="SUPFAM" id="SSF53474">
    <property type="entry name" value="alpha/beta-Hydrolases"/>
    <property type="match status" value="1"/>
</dbReference>
<accession>A0AB35JYS4</accession>
<dbReference type="InterPro" id="IPR029058">
    <property type="entry name" value="AB_hydrolase_fold"/>
</dbReference>
<dbReference type="InterPro" id="IPR010297">
    <property type="entry name" value="DUF900_hydrolase"/>
</dbReference>
<reference evidence="1" key="1">
    <citation type="submission" date="2021-04" db="EMBL/GenBank/DDBJ databases">
        <title>Genome Sequence and Comparative Genome Analysis of Pseudomonas syringae pv. syringae strains EC33 and LMG5496 isolated from Citrus plants from Tunisia and Greece.</title>
        <authorList>
            <person name="Abdellatif E."/>
            <person name="Baeyen S."/>
        </authorList>
    </citation>
    <scope>NUCLEOTIDE SEQUENCE</scope>
    <source>
        <strain evidence="1">LMG 5496</strain>
    </source>
</reference>
<dbReference type="PANTHER" id="PTHR36513:SF1">
    <property type="entry name" value="TRANSMEMBRANE PROTEIN"/>
    <property type="match status" value="1"/>
</dbReference>
<dbReference type="GO" id="GO:0016787">
    <property type="term" value="F:hydrolase activity"/>
    <property type="evidence" value="ECO:0007669"/>
    <property type="project" value="UniProtKB-KW"/>
</dbReference>
<keyword evidence="1" id="KW-0378">Hydrolase</keyword>
<name>A0AB35JYS4_PSESY</name>
<dbReference type="EMBL" id="JAGSOW010000021">
    <property type="protein sequence ID" value="MDC3739074.1"/>
    <property type="molecule type" value="Genomic_DNA"/>
</dbReference>
<organism evidence="1 2">
    <name type="scientific">Pseudomonas syringae pv. syringae</name>
    <dbReference type="NCBI Taxonomy" id="321"/>
    <lineage>
        <taxon>Bacteria</taxon>
        <taxon>Pseudomonadati</taxon>
        <taxon>Pseudomonadota</taxon>
        <taxon>Gammaproteobacteria</taxon>
        <taxon>Pseudomonadales</taxon>
        <taxon>Pseudomonadaceae</taxon>
        <taxon>Pseudomonas</taxon>
        <taxon>Pseudomonas syringae</taxon>
    </lineage>
</organism>
<dbReference type="PANTHER" id="PTHR36513">
    <property type="entry name" value="ABC TRANSMEMBRANE TYPE-1 DOMAIN-CONTAINING PROTEIN"/>
    <property type="match status" value="1"/>
</dbReference>
<gene>
    <name evidence="1" type="ORF">KDL27_25140</name>
</gene>